<keyword evidence="3 6" id="KW-0812">Transmembrane</keyword>
<evidence type="ECO:0000256" key="1">
    <source>
        <dbReference type="ARBA" id="ARBA00004651"/>
    </source>
</evidence>
<reference evidence="7 8" key="1">
    <citation type="submission" date="2023-06" db="EMBL/GenBank/DDBJ databases">
        <title>Cellulomonas sp. MW4 Whole genome sequence.</title>
        <authorList>
            <person name="Park S."/>
        </authorList>
    </citation>
    <scope>NUCLEOTIDE SEQUENCE [LARGE SCALE GENOMIC DNA]</scope>
    <source>
        <strain evidence="7 8">MW4</strain>
    </source>
</reference>
<keyword evidence="5 6" id="KW-0472">Membrane</keyword>
<evidence type="ECO:0000256" key="5">
    <source>
        <dbReference type="ARBA" id="ARBA00023136"/>
    </source>
</evidence>
<evidence type="ECO:0000313" key="7">
    <source>
        <dbReference type="EMBL" id="MDM7855846.1"/>
    </source>
</evidence>
<proteinExistence type="predicted"/>
<feature type="transmembrane region" description="Helical" evidence="6">
    <location>
        <begin position="107"/>
        <end position="128"/>
    </location>
</feature>
<dbReference type="InterPro" id="IPR001123">
    <property type="entry name" value="LeuE-type"/>
</dbReference>
<dbReference type="PANTHER" id="PTHR30086">
    <property type="entry name" value="ARGININE EXPORTER PROTEIN ARGO"/>
    <property type="match status" value="1"/>
</dbReference>
<name>A0ABT7SI40_9CELL</name>
<keyword evidence="4 6" id="KW-1133">Transmembrane helix</keyword>
<keyword evidence="8" id="KW-1185">Reference proteome</keyword>
<comment type="subcellular location">
    <subcellularLocation>
        <location evidence="1">Cell membrane</location>
        <topology evidence="1">Multi-pass membrane protein</topology>
    </subcellularLocation>
</comment>
<dbReference type="EMBL" id="JAUCGQ010000002">
    <property type="protein sequence ID" value="MDM7855846.1"/>
    <property type="molecule type" value="Genomic_DNA"/>
</dbReference>
<sequence>MSLAFLLTSLAIVATPGTGVVLTVAAGLRGGVRASLVTALGCTLGIVPHLVAAVTGTAALLRAGGHAFEVLKVAGVLYLLYMAWSTWRHSGVLAVEDEQAPTPPLRRIVNAVLANLLNPKLTLFFFAFLPQFVSPGQSALAQMTGLGAVFMAMTFVVFALYGWGAAAVRRHVVGRPRVVRRLQRAFSLSYLGLGVRLATVHR</sequence>
<dbReference type="Pfam" id="PF01810">
    <property type="entry name" value="LysE"/>
    <property type="match status" value="1"/>
</dbReference>
<feature type="transmembrane region" description="Helical" evidence="6">
    <location>
        <begin position="68"/>
        <end position="87"/>
    </location>
</feature>
<dbReference type="PIRSF" id="PIRSF006324">
    <property type="entry name" value="LeuE"/>
    <property type="match status" value="1"/>
</dbReference>
<protein>
    <submittedName>
        <fullName evidence="7">LysE family translocator</fullName>
    </submittedName>
</protein>
<feature type="transmembrane region" description="Helical" evidence="6">
    <location>
        <begin position="35"/>
        <end position="61"/>
    </location>
</feature>
<evidence type="ECO:0000256" key="3">
    <source>
        <dbReference type="ARBA" id="ARBA00022692"/>
    </source>
</evidence>
<feature type="transmembrane region" description="Helical" evidence="6">
    <location>
        <begin position="140"/>
        <end position="162"/>
    </location>
</feature>
<evidence type="ECO:0000256" key="4">
    <source>
        <dbReference type="ARBA" id="ARBA00022989"/>
    </source>
</evidence>
<comment type="caution">
    <text evidence="7">The sequence shown here is derived from an EMBL/GenBank/DDBJ whole genome shotgun (WGS) entry which is preliminary data.</text>
</comment>
<evidence type="ECO:0000256" key="6">
    <source>
        <dbReference type="SAM" id="Phobius"/>
    </source>
</evidence>
<organism evidence="7 8">
    <name type="scientific">Cellulomonas alba</name>
    <dbReference type="NCBI Taxonomy" id="3053467"/>
    <lineage>
        <taxon>Bacteria</taxon>
        <taxon>Bacillati</taxon>
        <taxon>Actinomycetota</taxon>
        <taxon>Actinomycetes</taxon>
        <taxon>Micrococcales</taxon>
        <taxon>Cellulomonadaceae</taxon>
        <taxon>Cellulomonas</taxon>
    </lineage>
</organism>
<accession>A0ABT7SI40</accession>
<dbReference type="PANTHER" id="PTHR30086:SF14">
    <property type="entry name" value="HOMOSERINE_HOMOSERINE LACTONE EFFLUX PROTEIN"/>
    <property type="match status" value="1"/>
</dbReference>
<dbReference type="Proteomes" id="UP001529338">
    <property type="component" value="Unassembled WGS sequence"/>
</dbReference>
<keyword evidence="2" id="KW-1003">Cell membrane</keyword>
<dbReference type="RefSeq" id="WP_289455868.1">
    <property type="nucleotide sequence ID" value="NZ_JAUCGQ010000002.1"/>
</dbReference>
<gene>
    <name evidence="7" type="ORF">QRT04_12975</name>
</gene>
<evidence type="ECO:0000256" key="2">
    <source>
        <dbReference type="ARBA" id="ARBA00022475"/>
    </source>
</evidence>
<evidence type="ECO:0000313" key="8">
    <source>
        <dbReference type="Proteomes" id="UP001529338"/>
    </source>
</evidence>